<dbReference type="Pfam" id="PF14361">
    <property type="entry name" value="RsbRD_N"/>
    <property type="match status" value="1"/>
</dbReference>
<dbReference type="PANTHER" id="PTHR33744">
    <property type="entry name" value="CARBOHYDRATE DIACID REGULATOR"/>
    <property type="match status" value="1"/>
</dbReference>
<dbReference type="PANTHER" id="PTHR33744:SF1">
    <property type="entry name" value="DNA-BINDING TRANSCRIPTIONAL ACTIVATOR ADER"/>
    <property type="match status" value="1"/>
</dbReference>
<accession>A0A7K0CQU6</accession>
<dbReference type="InterPro" id="IPR042070">
    <property type="entry name" value="PucR_C-HTH_sf"/>
</dbReference>
<comment type="caution">
    <text evidence="3">The sequence shown here is derived from an EMBL/GenBank/DDBJ whole genome shotgun (WGS) entry which is preliminary data.</text>
</comment>
<keyword evidence="4" id="KW-1185">Reference proteome</keyword>
<dbReference type="InterPro" id="IPR051448">
    <property type="entry name" value="CdaR-like_regulators"/>
</dbReference>
<dbReference type="Gene3D" id="1.10.10.2840">
    <property type="entry name" value="PucR C-terminal helix-turn-helix domain"/>
    <property type="match status" value="1"/>
</dbReference>
<gene>
    <name evidence="3" type="ORF">SRB5_60490</name>
</gene>
<dbReference type="AlphaFoldDB" id="A0A7K0CQU6"/>
<sequence length="414" mass="45133">MRTELPARTGHTAPRPDERLDVHALAVLHRCARTLVAELAEMTDRVVERLCEEQPAYRAAHDAAPEELWQEVHQSLRHNVGSLIPTRACRERALDVTRSIAMAKARADFPLDAVLHAFRLGGVLVWERLLQSAGRRDPEDVRRLIHIAANVWNFVDHHCMVIADTYRQVERETAWREEKRLRAAVRTLLDGSTPVAELPAVAARLGLPERGSYAVIAVTGRRRALVRPADDPPGIRLLWHAAEPGGSGPDFAVAHLAGQSVDGLADALTPAPAGVRIGIGTPVDTLAALGEGRRLAETALRVCAPGSAARLDEHLPAALVLSAPQLGAALTDRLLAPLAQLTPADRALILDTLDAWLADGGSAQRAATRLYCHRNTVLNRIRKYEHLSGRDLNRPEDLVELSLALTARRLVGRG</sequence>
<evidence type="ECO:0008006" key="5">
    <source>
        <dbReference type="Google" id="ProtNLM"/>
    </source>
</evidence>
<dbReference type="InterPro" id="IPR025736">
    <property type="entry name" value="PucR_C-HTH_dom"/>
</dbReference>
<dbReference type="RefSeq" id="WP_153456654.1">
    <property type="nucleotide sequence ID" value="NZ_WEGJ01000040.1"/>
</dbReference>
<evidence type="ECO:0000259" key="2">
    <source>
        <dbReference type="Pfam" id="PF14361"/>
    </source>
</evidence>
<dbReference type="Pfam" id="PF13556">
    <property type="entry name" value="HTH_30"/>
    <property type="match status" value="1"/>
</dbReference>
<evidence type="ECO:0000313" key="4">
    <source>
        <dbReference type="Proteomes" id="UP000466345"/>
    </source>
</evidence>
<protein>
    <recommendedName>
        <fullName evidence="5">PucR family transcriptional regulator</fullName>
    </recommendedName>
</protein>
<feature type="domain" description="RsbT co-antagonist protein RsbRD N-terminal" evidence="2">
    <location>
        <begin position="41"/>
        <end position="180"/>
    </location>
</feature>
<dbReference type="InterPro" id="IPR025751">
    <property type="entry name" value="RsbRD_N_dom"/>
</dbReference>
<dbReference type="OrthoDB" id="3196285at2"/>
<reference evidence="3 4" key="1">
    <citation type="submission" date="2019-10" db="EMBL/GenBank/DDBJ databases">
        <title>Streptomyces smaragdinus sp. nov. and Streptomyces fabii sp. nov., isolated from the gut of fungus growing-termite Macrotermes natalensis.</title>
        <authorList>
            <person name="Schwitalla J."/>
            <person name="Benndorf R."/>
            <person name="Martin K."/>
            <person name="De Beer W."/>
            <person name="Kaster A.-K."/>
            <person name="Vollmers J."/>
            <person name="Poulsen M."/>
            <person name="Beemelmanns C."/>
        </authorList>
    </citation>
    <scope>NUCLEOTIDE SEQUENCE [LARGE SCALE GENOMIC DNA]</scope>
    <source>
        <strain evidence="3 4">RB5</strain>
    </source>
</reference>
<dbReference type="Proteomes" id="UP000466345">
    <property type="component" value="Unassembled WGS sequence"/>
</dbReference>
<organism evidence="3 4">
    <name type="scientific">Streptomyces smaragdinus</name>
    <dbReference type="NCBI Taxonomy" id="2585196"/>
    <lineage>
        <taxon>Bacteria</taxon>
        <taxon>Bacillati</taxon>
        <taxon>Actinomycetota</taxon>
        <taxon>Actinomycetes</taxon>
        <taxon>Kitasatosporales</taxon>
        <taxon>Streptomycetaceae</taxon>
        <taxon>Streptomyces</taxon>
    </lineage>
</organism>
<name>A0A7K0CQU6_9ACTN</name>
<dbReference type="EMBL" id="WEGJ01000040">
    <property type="protein sequence ID" value="MQY15858.1"/>
    <property type="molecule type" value="Genomic_DNA"/>
</dbReference>
<evidence type="ECO:0000259" key="1">
    <source>
        <dbReference type="Pfam" id="PF13556"/>
    </source>
</evidence>
<feature type="domain" description="PucR C-terminal helix-turn-helix" evidence="1">
    <location>
        <begin position="350"/>
        <end position="407"/>
    </location>
</feature>
<proteinExistence type="predicted"/>
<evidence type="ECO:0000313" key="3">
    <source>
        <dbReference type="EMBL" id="MQY15858.1"/>
    </source>
</evidence>